<evidence type="ECO:0000256" key="13">
    <source>
        <dbReference type="ARBA" id="ARBA00023140"/>
    </source>
</evidence>
<dbReference type="Gramene" id="Psat05G0749800-T1">
    <property type="protein sequence ID" value="KAI5412894.1"/>
    <property type="gene ID" value="KIW84_057498"/>
</dbReference>
<evidence type="ECO:0000256" key="1">
    <source>
        <dbReference type="ARBA" id="ARBA00004585"/>
    </source>
</evidence>
<evidence type="ECO:0000256" key="5">
    <source>
        <dbReference type="ARBA" id="ARBA00022692"/>
    </source>
</evidence>
<accession>A0A9D4X3G0</accession>
<dbReference type="EMBL" id="JAMSHJ010000005">
    <property type="protein sequence ID" value="KAI5412894.1"/>
    <property type="molecule type" value="Genomic_DNA"/>
</dbReference>
<evidence type="ECO:0000256" key="7">
    <source>
        <dbReference type="ARBA" id="ARBA00022771"/>
    </source>
</evidence>
<evidence type="ECO:0000256" key="10">
    <source>
        <dbReference type="ARBA" id="ARBA00022927"/>
    </source>
</evidence>
<keyword evidence="13" id="KW-0576">Peroxisome</keyword>
<sequence length="182" mass="20383">MPFESAEFDKMGWSFVRVVSVSEFSRVKEDDPSCRTPEETSLHAGTEGFQFAYQMLYLLDATGYYSLALHALGIHVCRASGQELTLQGALLSCTYTVLDYAQTGLIAAVFFFKVAKEGVQLPPDRTVCPLCLQKRVNPSVITVSGFVFCYACVFKFVTQYKRCPATMMPATVDQIRRLFHDV</sequence>
<evidence type="ECO:0000256" key="9">
    <source>
        <dbReference type="ARBA" id="ARBA00022833"/>
    </source>
</evidence>
<comment type="pathway">
    <text evidence="2">Protein modification; protein ubiquitination.</text>
</comment>
<dbReference type="GO" id="GO:0006513">
    <property type="term" value="P:protein monoubiquitination"/>
    <property type="evidence" value="ECO:0007669"/>
    <property type="project" value="TreeGrafter"/>
</dbReference>
<dbReference type="InterPro" id="IPR017375">
    <property type="entry name" value="PEX12"/>
</dbReference>
<dbReference type="SUPFAM" id="SSF57850">
    <property type="entry name" value="RING/U-box"/>
    <property type="match status" value="1"/>
</dbReference>
<comment type="caution">
    <text evidence="17">The sequence shown here is derived from an EMBL/GenBank/DDBJ whole genome shotgun (WGS) entry which is preliminary data.</text>
</comment>
<name>A0A9D4X3G0_PEA</name>
<dbReference type="Proteomes" id="UP001058974">
    <property type="component" value="Chromosome 5"/>
</dbReference>
<evidence type="ECO:0000256" key="11">
    <source>
        <dbReference type="ARBA" id="ARBA00022989"/>
    </source>
</evidence>
<dbReference type="PANTHER" id="PTHR12888:SF0">
    <property type="entry name" value="PEROXISOME ASSEMBLY PROTEIN 12"/>
    <property type="match status" value="1"/>
</dbReference>
<comment type="similarity">
    <text evidence="3">Belongs to the pex2/pex10/pex12 family.</text>
</comment>
<keyword evidence="10" id="KW-0653">Protein transport</keyword>
<comment type="subcellular location">
    <subcellularLocation>
        <location evidence="1">Peroxisome membrane</location>
        <topology evidence="1">Multi-pass membrane protein</topology>
    </subcellularLocation>
</comment>
<dbReference type="Pfam" id="PF04757">
    <property type="entry name" value="Pex2_Pex12"/>
    <property type="match status" value="1"/>
</dbReference>
<dbReference type="GO" id="GO:0016874">
    <property type="term" value="F:ligase activity"/>
    <property type="evidence" value="ECO:0007669"/>
    <property type="project" value="UniProtKB-KW"/>
</dbReference>
<dbReference type="GO" id="GO:0004842">
    <property type="term" value="F:ubiquitin-protein transferase activity"/>
    <property type="evidence" value="ECO:0007669"/>
    <property type="project" value="TreeGrafter"/>
</dbReference>
<dbReference type="FunFam" id="3.30.40.10:FF:000357">
    <property type="entry name" value="Peroxisome biogenesis protein 12"/>
    <property type="match status" value="1"/>
</dbReference>
<dbReference type="GO" id="GO:0008270">
    <property type="term" value="F:zinc ion binding"/>
    <property type="evidence" value="ECO:0007669"/>
    <property type="project" value="UniProtKB-KW"/>
</dbReference>
<keyword evidence="5" id="KW-0812">Transmembrane</keyword>
<keyword evidence="11" id="KW-1133">Transmembrane helix</keyword>
<dbReference type="Gene3D" id="3.30.40.10">
    <property type="entry name" value="Zinc/RING finger domain, C3HC4 (zinc finger)"/>
    <property type="match status" value="1"/>
</dbReference>
<keyword evidence="12" id="KW-0472">Membrane</keyword>
<protein>
    <recommendedName>
        <fullName evidence="14">Peroxin-12</fullName>
    </recommendedName>
</protein>
<keyword evidence="6" id="KW-0479">Metal-binding</keyword>
<keyword evidence="7" id="KW-0863">Zinc-finger</keyword>
<dbReference type="GO" id="GO:0005778">
    <property type="term" value="C:peroxisomal membrane"/>
    <property type="evidence" value="ECO:0007669"/>
    <property type="project" value="UniProtKB-SubCell"/>
</dbReference>
<gene>
    <name evidence="17" type="ORF">KIW84_057498</name>
</gene>
<dbReference type="GO" id="GO:0016558">
    <property type="term" value="P:protein import into peroxisome matrix"/>
    <property type="evidence" value="ECO:0007669"/>
    <property type="project" value="InterPro"/>
</dbReference>
<dbReference type="InterPro" id="IPR013083">
    <property type="entry name" value="Znf_RING/FYVE/PHD"/>
</dbReference>
<evidence type="ECO:0000256" key="2">
    <source>
        <dbReference type="ARBA" id="ARBA00004906"/>
    </source>
</evidence>
<organism evidence="17 18">
    <name type="scientific">Pisum sativum</name>
    <name type="common">Garden pea</name>
    <name type="synonym">Lathyrus oleraceus</name>
    <dbReference type="NCBI Taxonomy" id="3888"/>
    <lineage>
        <taxon>Eukaryota</taxon>
        <taxon>Viridiplantae</taxon>
        <taxon>Streptophyta</taxon>
        <taxon>Embryophyta</taxon>
        <taxon>Tracheophyta</taxon>
        <taxon>Spermatophyta</taxon>
        <taxon>Magnoliopsida</taxon>
        <taxon>eudicotyledons</taxon>
        <taxon>Gunneridae</taxon>
        <taxon>Pentapetalae</taxon>
        <taxon>rosids</taxon>
        <taxon>fabids</taxon>
        <taxon>Fabales</taxon>
        <taxon>Fabaceae</taxon>
        <taxon>Papilionoideae</taxon>
        <taxon>50 kb inversion clade</taxon>
        <taxon>NPAAA clade</taxon>
        <taxon>Hologalegina</taxon>
        <taxon>IRL clade</taxon>
        <taxon>Fabeae</taxon>
        <taxon>Lathyrus</taxon>
    </lineage>
</organism>
<evidence type="ECO:0000313" key="18">
    <source>
        <dbReference type="Proteomes" id="UP001058974"/>
    </source>
</evidence>
<dbReference type="GO" id="GO:1990429">
    <property type="term" value="C:peroxisomal importomer complex"/>
    <property type="evidence" value="ECO:0007669"/>
    <property type="project" value="TreeGrafter"/>
</dbReference>
<evidence type="ECO:0000256" key="14">
    <source>
        <dbReference type="ARBA" id="ARBA00029692"/>
    </source>
</evidence>
<keyword evidence="4" id="KW-0813">Transport</keyword>
<evidence type="ECO:0000256" key="12">
    <source>
        <dbReference type="ARBA" id="ARBA00023136"/>
    </source>
</evidence>
<reference evidence="17 18" key="1">
    <citation type="journal article" date="2022" name="Nat. Genet.">
        <title>Improved pea reference genome and pan-genome highlight genomic features and evolutionary characteristics.</title>
        <authorList>
            <person name="Yang T."/>
            <person name="Liu R."/>
            <person name="Luo Y."/>
            <person name="Hu S."/>
            <person name="Wang D."/>
            <person name="Wang C."/>
            <person name="Pandey M.K."/>
            <person name="Ge S."/>
            <person name="Xu Q."/>
            <person name="Li N."/>
            <person name="Li G."/>
            <person name="Huang Y."/>
            <person name="Saxena R.K."/>
            <person name="Ji Y."/>
            <person name="Li M."/>
            <person name="Yan X."/>
            <person name="He Y."/>
            <person name="Liu Y."/>
            <person name="Wang X."/>
            <person name="Xiang C."/>
            <person name="Varshney R.K."/>
            <person name="Ding H."/>
            <person name="Gao S."/>
            <person name="Zong X."/>
        </authorList>
    </citation>
    <scope>NUCLEOTIDE SEQUENCE [LARGE SCALE GENOMIC DNA]</scope>
    <source>
        <strain evidence="17 18">cv. Zhongwan 6</strain>
    </source>
</reference>
<evidence type="ECO:0000256" key="15">
    <source>
        <dbReference type="ARBA" id="ARBA00045862"/>
    </source>
</evidence>
<dbReference type="PANTHER" id="PTHR12888">
    <property type="entry name" value="PEROXISOME ASSEMBLY PROTEIN 12 PEROXIN-12"/>
    <property type="match status" value="1"/>
</dbReference>
<keyword evidence="8" id="KW-0833">Ubl conjugation pathway</keyword>
<comment type="function">
    <text evidence="15">Component of a retrotranslocation channel required for peroxisome organization by mediating export of the PEX5 receptor from peroxisomes to the cytosol, thereby promoting PEX5 recycling. The retrotranslocation channel is composed of PEX2, PEX10 and PEX12; each subunit contributing transmembrane segments that coassemble into an open channel that specifically allows the passage of PEX5 through the peroxisomal membrane. PEX12 also regulates PEX5 recycling by activating the E3 ubiquitin-protein ligase activity of PEX10. When PEX5 recycling is compromised, PEX12 stimulates PEX10-mediated polyubiquitination of PEX5, leading to its subsequent degradation.</text>
</comment>
<evidence type="ECO:0000256" key="6">
    <source>
        <dbReference type="ARBA" id="ARBA00022723"/>
    </source>
</evidence>
<evidence type="ECO:0000256" key="4">
    <source>
        <dbReference type="ARBA" id="ARBA00022448"/>
    </source>
</evidence>
<evidence type="ECO:0000313" key="17">
    <source>
        <dbReference type="EMBL" id="KAI5412894.1"/>
    </source>
</evidence>
<evidence type="ECO:0000256" key="8">
    <source>
        <dbReference type="ARBA" id="ARBA00022786"/>
    </source>
</evidence>
<keyword evidence="18" id="KW-1185">Reference proteome</keyword>
<keyword evidence="9" id="KW-0862">Zinc</keyword>
<evidence type="ECO:0000256" key="3">
    <source>
        <dbReference type="ARBA" id="ARBA00008704"/>
    </source>
</evidence>
<evidence type="ECO:0000259" key="16">
    <source>
        <dbReference type="Pfam" id="PF04757"/>
    </source>
</evidence>
<keyword evidence="17" id="KW-0436">Ligase</keyword>
<dbReference type="InterPro" id="IPR006845">
    <property type="entry name" value="Pex_N"/>
</dbReference>
<proteinExistence type="inferred from homology"/>
<feature type="domain" description="Pex N-terminal" evidence="16">
    <location>
        <begin position="41"/>
        <end position="115"/>
    </location>
</feature>
<dbReference type="AlphaFoldDB" id="A0A9D4X3G0"/>
<dbReference type="CDD" id="cd16451">
    <property type="entry name" value="mRING_PEX12"/>
    <property type="match status" value="1"/>
</dbReference>